<reference evidence="4" key="1">
    <citation type="journal article" date="2019" name="bioRxiv">
        <title>The Genome of the Zebra Mussel, Dreissena polymorpha: A Resource for Invasive Species Research.</title>
        <authorList>
            <person name="McCartney M.A."/>
            <person name="Auch B."/>
            <person name="Kono T."/>
            <person name="Mallez S."/>
            <person name="Zhang Y."/>
            <person name="Obille A."/>
            <person name="Becker A."/>
            <person name="Abrahante J.E."/>
            <person name="Garbe J."/>
            <person name="Badalamenti J.P."/>
            <person name="Herman A."/>
            <person name="Mangelson H."/>
            <person name="Liachko I."/>
            <person name="Sullivan S."/>
            <person name="Sone E.D."/>
            <person name="Koren S."/>
            <person name="Silverstein K.A.T."/>
            <person name="Beckman K.B."/>
            <person name="Gohl D.M."/>
        </authorList>
    </citation>
    <scope>NUCLEOTIDE SEQUENCE</scope>
    <source>
        <strain evidence="4">Duluth1</strain>
        <tissue evidence="4">Whole animal</tissue>
    </source>
</reference>
<evidence type="ECO:0000259" key="3">
    <source>
        <dbReference type="PROSITE" id="PS51886"/>
    </source>
</evidence>
<dbReference type="PANTHER" id="PTHR14241">
    <property type="entry name" value="INTERFERON-INDUCED PROTEIN 44"/>
    <property type="match status" value="1"/>
</dbReference>
<feature type="domain" description="TLDc" evidence="3">
    <location>
        <begin position="2"/>
        <end position="179"/>
    </location>
</feature>
<evidence type="ECO:0000313" key="4">
    <source>
        <dbReference type="EMBL" id="KAH3791263.1"/>
    </source>
</evidence>
<comment type="similarity">
    <text evidence="1">Belongs to the IFI44 family.</text>
</comment>
<reference evidence="4" key="2">
    <citation type="submission" date="2020-11" db="EMBL/GenBank/DDBJ databases">
        <authorList>
            <person name="McCartney M.A."/>
            <person name="Auch B."/>
            <person name="Kono T."/>
            <person name="Mallez S."/>
            <person name="Becker A."/>
            <person name="Gohl D.M."/>
            <person name="Silverstein K.A.T."/>
            <person name="Koren S."/>
            <person name="Bechman K.B."/>
            <person name="Herman A."/>
            <person name="Abrahante J.E."/>
            <person name="Garbe J."/>
        </authorList>
    </citation>
    <scope>NUCLEOTIDE SEQUENCE</scope>
    <source>
        <strain evidence="4">Duluth1</strain>
        <tissue evidence="4">Whole animal</tissue>
    </source>
</reference>
<feature type="region of interest" description="Disordered" evidence="2">
    <location>
        <begin position="459"/>
        <end position="479"/>
    </location>
</feature>
<comment type="caution">
    <text evidence="4">The sequence shown here is derived from an EMBL/GenBank/DDBJ whole genome shotgun (WGS) entry which is preliminary data.</text>
</comment>
<dbReference type="InterPro" id="IPR027417">
    <property type="entry name" value="P-loop_NTPase"/>
</dbReference>
<evidence type="ECO:0000256" key="2">
    <source>
        <dbReference type="SAM" id="MobiDB-lite"/>
    </source>
</evidence>
<dbReference type="Gene3D" id="3.40.50.300">
    <property type="entry name" value="P-loop containing nucleotide triphosphate hydrolases"/>
    <property type="match status" value="1"/>
</dbReference>
<dbReference type="PROSITE" id="PS51886">
    <property type="entry name" value="TLDC"/>
    <property type="match status" value="1"/>
</dbReference>
<evidence type="ECO:0000313" key="5">
    <source>
        <dbReference type="Proteomes" id="UP000828390"/>
    </source>
</evidence>
<sequence length="479" mass="53986">MYKMTGQLRDSDKTQLEQWINQGPKNFTLLFRATSDGCSSQIFHQKCDYQGATITVAYNQQGSVFGGYTSASWAASVASHIRDDRAFLFQLKYSGSDTRRKFPVSNTAYSIYSHASYGPIFGQNDMYLFQQTIQNIGGVFSMDGTCAFGVCYTMTGVTSWNDIHNGDMKATDIEVYSVAAKPPEPNTNQKWRKVPEWNKKSVQELIQEALSIKPNPCLKIQDYRIVLIGPVGSGKSSFCNTVNSVFRGRITQRAICGEGTHSITTAYKPYSIKSNRESKLNIRLCDTRGLETDLGMDIMEFAYLLNGHIPEKYKFNAEQPIAIDDAVFITKPGLQDKIHCVVFVLDASNLHKLDSKIMDKIKSFRKAATRIEIPQAVLLTKIDKEEKALAQKYETVYSNSSIEKKVIQVSEMLGFPKNHVFPVKNYENEVMLDDGVNLLALLALRQILYFAEDYMENQSSDNEDFPIKDHDFEAGSESI</sequence>
<evidence type="ECO:0000256" key="1">
    <source>
        <dbReference type="ARBA" id="ARBA00009243"/>
    </source>
</evidence>
<protein>
    <recommendedName>
        <fullName evidence="3">TLDc domain-containing protein</fullName>
    </recommendedName>
</protein>
<dbReference type="EMBL" id="JAIWYP010000007">
    <property type="protein sequence ID" value="KAH3791263.1"/>
    <property type="molecule type" value="Genomic_DNA"/>
</dbReference>
<dbReference type="InterPro" id="IPR006571">
    <property type="entry name" value="TLDc_dom"/>
</dbReference>
<organism evidence="4 5">
    <name type="scientific">Dreissena polymorpha</name>
    <name type="common">Zebra mussel</name>
    <name type="synonym">Mytilus polymorpha</name>
    <dbReference type="NCBI Taxonomy" id="45954"/>
    <lineage>
        <taxon>Eukaryota</taxon>
        <taxon>Metazoa</taxon>
        <taxon>Spiralia</taxon>
        <taxon>Lophotrochozoa</taxon>
        <taxon>Mollusca</taxon>
        <taxon>Bivalvia</taxon>
        <taxon>Autobranchia</taxon>
        <taxon>Heteroconchia</taxon>
        <taxon>Euheterodonta</taxon>
        <taxon>Imparidentia</taxon>
        <taxon>Neoheterodontei</taxon>
        <taxon>Myida</taxon>
        <taxon>Dreissenoidea</taxon>
        <taxon>Dreissenidae</taxon>
        <taxon>Dreissena</taxon>
    </lineage>
</organism>
<gene>
    <name evidence="4" type="ORF">DPMN_144746</name>
</gene>
<dbReference type="AlphaFoldDB" id="A0A9D4F5C7"/>
<proteinExistence type="inferred from homology"/>
<name>A0A9D4F5C7_DREPO</name>
<dbReference type="PANTHER" id="PTHR14241:SF32">
    <property type="entry name" value="VWFA DOMAIN-CONTAINING PROTEIN-RELATED"/>
    <property type="match status" value="1"/>
</dbReference>
<dbReference type="SUPFAM" id="SSF52540">
    <property type="entry name" value="P-loop containing nucleoside triphosphate hydrolases"/>
    <property type="match status" value="1"/>
</dbReference>
<accession>A0A9D4F5C7</accession>
<dbReference type="OrthoDB" id="9984961at2759"/>
<keyword evidence="5" id="KW-1185">Reference proteome</keyword>
<dbReference type="SMART" id="SM00584">
    <property type="entry name" value="TLDc"/>
    <property type="match status" value="1"/>
</dbReference>
<dbReference type="CDD" id="cd00882">
    <property type="entry name" value="Ras_like_GTPase"/>
    <property type="match status" value="1"/>
</dbReference>
<dbReference type="Proteomes" id="UP000828390">
    <property type="component" value="Unassembled WGS sequence"/>
</dbReference>
<dbReference type="Pfam" id="PF07534">
    <property type="entry name" value="TLD"/>
    <property type="match status" value="1"/>
</dbReference>